<evidence type="ECO:0000256" key="5">
    <source>
        <dbReference type="ARBA" id="ARBA00022475"/>
    </source>
</evidence>
<keyword evidence="12" id="KW-0449">Lipoprotein</keyword>
<evidence type="ECO:0000256" key="3">
    <source>
        <dbReference type="ARBA" id="ARBA00015862"/>
    </source>
</evidence>
<organism evidence="16 17">
    <name type="scientific">Limosilactobacillus albertensis</name>
    <dbReference type="NCBI Taxonomy" id="2759752"/>
    <lineage>
        <taxon>Bacteria</taxon>
        <taxon>Bacillati</taxon>
        <taxon>Bacillota</taxon>
        <taxon>Bacilli</taxon>
        <taxon>Lactobacillales</taxon>
        <taxon>Lactobacillaceae</taxon>
        <taxon>Limosilactobacillus</taxon>
    </lineage>
</organism>
<feature type="domain" description="Fe/B12 periplasmic-binding" evidence="15">
    <location>
        <begin position="39"/>
        <end position="294"/>
    </location>
</feature>
<dbReference type="Gene3D" id="3.40.50.1980">
    <property type="entry name" value="Nitrogenase molybdenum iron protein domain"/>
    <property type="match status" value="2"/>
</dbReference>
<sequence length="294" mass="32723">MNRSKKLILITLGLFLILAVGIGVGTKYFLDRQAVKSQRIVTTSAATTEIFAKLDLPLVGVPTTQAKLPARYKNVPKIGSPMSPSVEKIASLNPTTVYAVSTLKDQYNQSFKEQSIHVVYLKLDTVSQLKGTLQSLGKQYYRTRQANAEIKKIDQATADVKERIHGRKPRVLILMGMPGAGYMIATDHSYVGDLVKIAGGKNVYSAKGQAYIHPSNDSLATKHPDVILRLEHALPNVTKPQFEKEFTQNPVWKTMPAVKDKRVYDLQQPTFNASANMNEPQAIRQVSKWLYPTK</sequence>
<evidence type="ECO:0000313" key="16">
    <source>
        <dbReference type="EMBL" id="MBB1069097.1"/>
    </source>
</evidence>
<dbReference type="GO" id="GO:0071281">
    <property type="term" value="P:cellular response to iron ion"/>
    <property type="evidence" value="ECO:0007669"/>
    <property type="project" value="TreeGrafter"/>
</dbReference>
<dbReference type="Proteomes" id="UP000518316">
    <property type="component" value="Unassembled WGS sequence"/>
</dbReference>
<dbReference type="InterPro" id="IPR019957">
    <property type="entry name" value="ABC_transptr_haem-bd_IsdE"/>
</dbReference>
<dbReference type="RefSeq" id="WP_182597769.1">
    <property type="nucleotide sequence ID" value="NZ_JACIVC010000044.1"/>
</dbReference>
<evidence type="ECO:0000256" key="4">
    <source>
        <dbReference type="ARBA" id="ARBA00022448"/>
    </source>
</evidence>
<gene>
    <name evidence="16" type="primary">isdE</name>
    <name evidence="16" type="ORF">H5S40_02805</name>
</gene>
<evidence type="ECO:0000256" key="9">
    <source>
        <dbReference type="ARBA" id="ARBA00023004"/>
    </source>
</evidence>
<dbReference type="PANTHER" id="PTHR30535:SF36">
    <property type="entry name" value="HIGH-AFFINITY HEME UPTAKE SYSTEM PROTEIN ISDE"/>
    <property type="match status" value="1"/>
</dbReference>
<evidence type="ECO:0000256" key="6">
    <source>
        <dbReference type="ARBA" id="ARBA00022617"/>
    </source>
</evidence>
<dbReference type="SUPFAM" id="SSF53807">
    <property type="entry name" value="Helical backbone' metal receptor"/>
    <property type="match status" value="1"/>
</dbReference>
<keyword evidence="9" id="KW-0408">Iron</keyword>
<protein>
    <recommendedName>
        <fullName evidence="3">High-affinity heme uptake system protein IsdE</fullName>
    </recommendedName>
    <alternativeName>
        <fullName evidence="14">Iron-regulated surface determinant protein E</fullName>
    </alternativeName>
    <alternativeName>
        <fullName evidence="13">Staphylococcal iron-regulated protein F</fullName>
    </alternativeName>
</protein>
<evidence type="ECO:0000256" key="7">
    <source>
        <dbReference type="ARBA" id="ARBA00022723"/>
    </source>
</evidence>
<dbReference type="PANTHER" id="PTHR30535">
    <property type="entry name" value="VITAMIN B12-BINDING PROTEIN"/>
    <property type="match status" value="1"/>
</dbReference>
<accession>A0A7W3TQL7</accession>
<evidence type="ECO:0000256" key="2">
    <source>
        <dbReference type="ARBA" id="ARBA00008814"/>
    </source>
</evidence>
<evidence type="ECO:0000256" key="12">
    <source>
        <dbReference type="ARBA" id="ARBA00023288"/>
    </source>
</evidence>
<dbReference type="InterPro" id="IPR050902">
    <property type="entry name" value="ABC_Transporter_SBP"/>
</dbReference>
<comment type="cofactor">
    <cofactor evidence="1">
        <name>heme b</name>
        <dbReference type="ChEBI" id="CHEBI:60344"/>
    </cofactor>
</comment>
<evidence type="ECO:0000256" key="14">
    <source>
        <dbReference type="ARBA" id="ARBA00031463"/>
    </source>
</evidence>
<evidence type="ECO:0000259" key="15">
    <source>
        <dbReference type="PROSITE" id="PS50983"/>
    </source>
</evidence>
<evidence type="ECO:0000313" key="17">
    <source>
        <dbReference type="Proteomes" id="UP000518316"/>
    </source>
</evidence>
<keyword evidence="6" id="KW-0349">Heme</keyword>
<comment type="caution">
    <text evidence="16">The sequence shown here is derived from an EMBL/GenBank/DDBJ whole genome shotgun (WGS) entry which is preliminary data.</text>
</comment>
<evidence type="ECO:0000256" key="11">
    <source>
        <dbReference type="ARBA" id="ARBA00023139"/>
    </source>
</evidence>
<dbReference type="GO" id="GO:0015886">
    <property type="term" value="P:heme transport"/>
    <property type="evidence" value="ECO:0007669"/>
    <property type="project" value="InterPro"/>
</dbReference>
<dbReference type="InterPro" id="IPR002491">
    <property type="entry name" value="ABC_transptr_periplasmic_BD"/>
</dbReference>
<name>A0A7W3TQL7_9LACO</name>
<keyword evidence="5" id="KW-1003">Cell membrane</keyword>
<dbReference type="GO" id="GO:0020037">
    <property type="term" value="F:heme binding"/>
    <property type="evidence" value="ECO:0007669"/>
    <property type="project" value="InterPro"/>
</dbReference>
<proteinExistence type="inferred from homology"/>
<keyword evidence="8" id="KW-0732">Signal</keyword>
<keyword evidence="10" id="KW-0472">Membrane</keyword>
<evidence type="ECO:0000256" key="1">
    <source>
        <dbReference type="ARBA" id="ARBA00001970"/>
    </source>
</evidence>
<dbReference type="GO" id="GO:0016020">
    <property type="term" value="C:membrane"/>
    <property type="evidence" value="ECO:0007669"/>
    <property type="project" value="InterPro"/>
</dbReference>
<dbReference type="EMBL" id="JACIVC010000044">
    <property type="protein sequence ID" value="MBB1069097.1"/>
    <property type="molecule type" value="Genomic_DNA"/>
</dbReference>
<keyword evidence="17" id="KW-1185">Reference proteome</keyword>
<keyword evidence="4" id="KW-0813">Transport</keyword>
<comment type="similarity">
    <text evidence="2">Belongs to the bacterial solute-binding protein 8 family.</text>
</comment>
<dbReference type="GO" id="GO:0046872">
    <property type="term" value="F:metal ion binding"/>
    <property type="evidence" value="ECO:0007669"/>
    <property type="project" value="UniProtKB-KW"/>
</dbReference>
<dbReference type="NCBIfam" id="TIGR03659">
    <property type="entry name" value="IsdE"/>
    <property type="match status" value="1"/>
</dbReference>
<keyword evidence="7" id="KW-0479">Metal-binding</keyword>
<dbReference type="Pfam" id="PF01497">
    <property type="entry name" value="Peripla_BP_2"/>
    <property type="match status" value="1"/>
</dbReference>
<evidence type="ECO:0000256" key="10">
    <source>
        <dbReference type="ARBA" id="ARBA00023136"/>
    </source>
</evidence>
<evidence type="ECO:0000256" key="13">
    <source>
        <dbReference type="ARBA" id="ARBA00031148"/>
    </source>
</evidence>
<reference evidence="16 17" key="1">
    <citation type="submission" date="2020-07" db="EMBL/GenBank/DDBJ databases">
        <title>Description of Limosilactobacillus balticus sp. nov., Limosilactobacillus agrestis sp. nov., Limosilactobacillus albertensis sp. nov., Limosilactobacillus rudii sp. nov., Limosilactobacillus fastidiosus sp. nov., five novel Limosilactobacillus species isolated from the vertebrate gastrointestinal tract, and proposal of 6 subspecies of Limosilactobacillus reuteri adapted to the gastrointestinal tract of specific vertebrate hosts.</title>
        <authorList>
            <person name="Li F."/>
            <person name="Cheng C."/>
            <person name="Zheng J."/>
            <person name="Quevedo R.M."/>
            <person name="Li J."/>
            <person name="Roos S."/>
            <person name="Gaenzle M.G."/>
            <person name="Walter J."/>
        </authorList>
    </citation>
    <scope>NUCLEOTIDE SEQUENCE [LARGE SCALE GENOMIC DNA]</scope>
    <source>
        <strain evidence="16 17">RRLNB_1_1</strain>
    </source>
</reference>
<keyword evidence="11" id="KW-0564">Palmitate</keyword>
<dbReference type="PROSITE" id="PS50983">
    <property type="entry name" value="FE_B12_PBP"/>
    <property type="match status" value="1"/>
</dbReference>
<evidence type="ECO:0000256" key="8">
    <source>
        <dbReference type="ARBA" id="ARBA00022729"/>
    </source>
</evidence>
<dbReference type="AlphaFoldDB" id="A0A7W3TQL7"/>